<gene>
    <name evidence="1" type="ORF">BACCOP_02981</name>
</gene>
<evidence type="ECO:0000313" key="2">
    <source>
        <dbReference type="Proteomes" id="UP000003146"/>
    </source>
</evidence>
<dbReference type="AlphaFoldDB" id="B3JM30"/>
<organism evidence="1 2">
    <name type="scientific">Phocaeicola coprocola DSM 17136</name>
    <dbReference type="NCBI Taxonomy" id="470145"/>
    <lineage>
        <taxon>Bacteria</taxon>
        <taxon>Pseudomonadati</taxon>
        <taxon>Bacteroidota</taxon>
        <taxon>Bacteroidia</taxon>
        <taxon>Bacteroidales</taxon>
        <taxon>Bacteroidaceae</taxon>
        <taxon>Phocaeicola</taxon>
    </lineage>
</organism>
<dbReference type="EMBL" id="ABIY02000108">
    <property type="protein sequence ID" value="EDU99933.1"/>
    <property type="molecule type" value="Genomic_DNA"/>
</dbReference>
<reference evidence="1 2" key="1">
    <citation type="submission" date="2008-04" db="EMBL/GenBank/DDBJ databases">
        <title>Draft genome sequence of Bacteroides coprocola (DSM 17136).</title>
        <authorList>
            <person name="Sudarsanam P."/>
            <person name="Ley R."/>
            <person name="Guruge J."/>
            <person name="Turnbaugh P.J."/>
            <person name="Mahowald M."/>
            <person name="Liep D."/>
            <person name="Gordon J."/>
        </authorList>
    </citation>
    <scope>NUCLEOTIDE SEQUENCE [LARGE SCALE GENOMIC DNA]</scope>
    <source>
        <strain evidence="1 2">DSM 17136</strain>
    </source>
</reference>
<name>B3JM30_9BACT</name>
<comment type="caution">
    <text evidence="1">The sequence shown here is derived from an EMBL/GenBank/DDBJ whole genome shotgun (WGS) entry which is preliminary data.</text>
</comment>
<accession>B3JM30</accession>
<proteinExistence type="predicted"/>
<sequence>MAEGVFSGVDNIIECIHLHCIGIRWLIEYLDVQSSIGMKK</sequence>
<dbReference type="STRING" id="470145.BACCOP_02981"/>
<evidence type="ECO:0000313" key="1">
    <source>
        <dbReference type="EMBL" id="EDU99933.1"/>
    </source>
</evidence>
<dbReference type="Proteomes" id="UP000003146">
    <property type="component" value="Unassembled WGS sequence"/>
</dbReference>
<protein>
    <submittedName>
        <fullName evidence="1">Uncharacterized protein</fullName>
    </submittedName>
</protein>
<reference evidence="1 2" key="2">
    <citation type="submission" date="2008-04" db="EMBL/GenBank/DDBJ databases">
        <authorList>
            <person name="Fulton L."/>
            <person name="Clifton S."/>
            <person name="Fulton B."/>
            <person name="Xu J."/>
            <person name="Minx P."/>
            <person name="Pepin K.H."/>
            <person name="Johnson M."/>
            <person name="Thiruvilangam P."/>
            <person name="Bhonagiri V."/>
            <person name="Nash W.E."/>
            <person name="Mardis E.R."/>
            <person name="Wilson R.K."/>
        </authorList>
    </citation>
    <scope>NUCLEOTIDE SEQUENCE [LARGE SCALE GENOMIC DNA]</scope>
    <source>
        <strain evidence="1 2">DSM 17136</strain>
    </source>
</reference>
<dbReference type="HOGENOM" id="CLU_3284722_0_0_10"/>